<proteinExistence type="inferred from homology"/>
<feature type="domain" description="Helicase ATP-binding" evidence="9">
    <location>
        <begin position="247"/>
        <end position="409"/>
    </location>
</feature>
<dbReference type="InterPro" id="IPR006483">
    <property type="entry name" value="CRISPR-assoc_Cas3_HD"/>
</dbReference>
<organism evidence="11 12">
    <name type="scientific">Desulfobulbus oralis</name>
    <dbReference type="NCBI Taxonomy" id="1986146"/>
    <lineage>
        <taxon>Bacteria</taxon>
        <taxon>Pseudomonadati</taxon>
        <taxon>Thermodesulfobacteriota</taxon>
        <taxon>Desulfobulbia</taxon>
        <taxon>Desulfobulbales</taxon>
        <taxon>Desulfobulbaceae</taxon>
        <taxon>Desulfobulbus</taxon>
    </lineage>
</organism>
<evidence type="ECO:0000259" key="9">
    <source>
        <dbReference type="PROSITE" id="PS51192"/>
    </source>
</evidence>
<protein>
    <submittedName>
        <fullName evidence="11">CRISPR-associated endonuclease Cas3</fullName>
    </submittedName>
</protein>
<dbReference type="PANTHER" id="PTHR47962:SF5">
    <property type="entry name" value="ATP-DEPENDENT HELICASE LHR-RELATED"/>
    <property type="match status" value="1"/>
</dbReference>
<dbReference type="SUPFAM" id="SSF109604">
    <property type="entry name" value="HD-domain/PDEase-like"/>
    <property type="match status" value="1"/>
</dbReference>
<dbReference type="Proteomes" id="UP000239867">
    <property type="component" value="Chromosome"/>
</dbReference>
<dbReference type="InterPro" id="IPR052511">
    <property type="entry name" value="ATP-dep_Helicase"/>
</dbReference>
<accession>A0A2L1GNW6</accession>
<dbReference type="GO" id="GO:0004519">
    <property type="term" value="F:endonuclease activity"/>
    <property type="evidence" value="ECO:0007669"/>
    <property type="project" value="UniProtKB-KW"/>
</dbReference>
<dbReference type="PROSITE" id="PS51643">
    <property type="entry name" value="HD_CAS3"/>
    <property type="match status" value="1"/>
</dbReference>
<evidence type="ECO:0000256" key="5">
    <source>
        <dbReference type="ARBA" id="ARBA00022801"/>
    </source>
</evidence>
<dbReference type="OrthoDB" id="9810236at2"/>
<dbReference type="InterPro" id="IPR054712">
    <property type="entry name" value="Cas3-like_dom"/>
</dbReference>
<evidence type="ECO:0000256" key="2">
    <source>
        <dbReference type="ARBA" id="ARBA00009046"/>
    </source>
</evidence>
<dbReference type="CDD" id="cd09641">
    <property type="entry name" value="Cas3''_I"/>
    <property type="match status" value="1"/>
</dbReference>
<dbReference type="Pfam" id="PF00270">
    <property type="entry name" value="DEAD"/>
    <property type="match status" value="1"/>
</dbReference>
<evidence type="ECO:0000313" key="12">
    <source>
        <dbReference type="Proteomes" id="UP000239867"/>
    </source>
</evidence>
<comment type="similarity">
    <text evidence="2">In the central section; belongs to the CRISPR-associated helicase Cas3 family.</text>
</comment>
<dbReference type="InterPro" id="IPR011545">
    <property type="entry name" value="DEAD/DEAH_box_helicase_dom"/>
</dbReference>
<evidence type="ECO:0000256" key="8">
    <source>
        <dbReference type="ARBA" id="ARBA00023118"/>
    </source>
</evidence>
<dbReference type="Pfam" id="PF22590">
    <property type="entry name" value="Cas3-like_C_2"/>
    <property type="match status" value="1"/>
</dbReference>
<dbReference type="RefSeq" id="WP_104936581.1">
    <property type="nucleotide sequence ID" value="NZ_CP021255.1"/>
</dbReference>
<evidence type="ECO:0000256" key="6">
    <source>
        <dbReference type="ARBA" id="ARBA00022806"/>
    </source>
</evidence>
<dbReference type="GO" id="GO:0016887">
    <property type="term" value="F:ATP hydrolysis activity"/>
    <property type="evidence" value="ECO:0007669"/>
    <property type="project" value="TreeGrafter"/>
</dbReference>
<dbReference type="GO" id="GO:0004386">
    <property type="term" value="F:helicase activity"/>
    <property type="evidence" value="ECO:0007669"/>
    <property type="project" value="UniProtKB-KW"/>
</dbReference>
<sequence length="741" mass="81363">MKNSAWITVPYAHSLAGQGPESWEPLERHGQEVARMAAGFAAAFHSAQWAELAGELHDTGKARASFQKYLQYANGLLDSACDAPEHAHSGAGACWAAAKLGLAGRLLAYCIAGHHAGLPDFAGGITPNGALQQRLGEDGKVLAEPALAAWIARHEAGWLARRPGPPWPFKDTDVSFWLRMLFSCLVDADFLCTEGFMSPAQAAARGIYLPLAKLADLFFANLAAMQQAAASTEVNRIRSEIRAACEQAAHEAPGLFSLTVPTGGGKTLSGTAFALRHALRHGMKRIIYVIPYRSIIEQTADVLRSFLGTDNVVEHHTDLDPDKESQASRLAAENWDAPIIVTTTVQFFESLYACRSSACRKLHNIADSVVILDEVQLLPPNLLWPCTEAMAQLVSHYRTTLVLATATQPALAVSGPLAQQSCREIIPDPTALYARLKRTEIVLPDDLQARRSWEEIAEELQQYPQVLCVVNTRPDCRKLAELAGEDVVYLSTWLCGEHRSQKIRAVRERLKAGAPVRVVSTQLVEAGVDLDFPVVYRAFTGLSSIAQAAGRCNREGRSKNPGQVIVFMPPKPAPPGVLRKAEDAFIGLLQSECPPSPDDPDSYPRFFRAFYQAQNDDGKQTFTRMLVRDARTFQFQFREAAAAFRMIEEDSVPVLVRFGDSDQWISQLRALGPKRELMRRLQRYTVGVPRKLVPKLLGNGLFEELPPAGSGLYVQTMSSLYSETFGLNLDLEALNPGELII</sequence>
<dbReference type="GO" id="GO:0051607">
    <property type="term" value="P:defense response to virus"/>
    <property type="evidence" value="ECO:0007669"/>
    <property type="project" value="UniProtKB-KW"/>
</dbReference>
<comment type="similarity">
    <text evidence="1">In the N-terminal section; belongs to the CRISPR-associated nuclease Cas3-HD family.</text>
</comment>
<evidence type="ECO:0000256" key="1">
    <source>
        <dbReference type="ARBA" id="ARBA00006847"/>
    </source>
</evidence>
<dbReference type="PANTHER" id="PTHR47962">
    <property type="entry name" value="ATP-DEPENDENT HELICASE LHR-RELATED-RELATED"/>
    <property type="match status" value="1"/>
</dbReference>
<dbReference type="PROSITE" id="PS51192">
    <property type="entry name" value="HELICASE_ATP_BIND_1"/>
    <property type="match status" value="1"/>
</dbReference>
<evidence type="ECO:0000256" key="3">
    <source>
        <dbReference type="ARBA" id="ARBA00022723"/>
    </source>
</evidence>
<name>A0A2L1GNW6_9BACT</name>
<dbReference type="SMART" id="SM00487">
    <property type="entry name" value="DEXDc"/>
    <property type="match status" value="1"/>
</dbReference>
<evidence type="ECO:0000313" key="11">
    <source>
        <dbReference type="EMBL" id="AVD71314.1"/>
    </source>
</evidence>
<dbReference type="InterPro" id="IPR038257">
    <property type="entry name" value="CRISPR-assoc_Cas3_HD_sf"/>
</dbReference>
<keyword evidence="5" id="KW-0378">Hydrolase</keyword>
<gene>
    <name evidence="11" type="ORF">CAY53_07395</name>
</gene>
<reference evidence="11 12" key="1">
    <citation type="journal article" date="2018" name="MBio">
        <title>Insights into the evolution of host association through the isolation and characterization of a novel human periodontal pathobiont, Desulfobulbus oralis.</title>
        <authorList>
            <person name="Cross K.L."/>
            <person name="Chirania P."/>
            <person name="Xiong W."/>
            <person name="Beall C.J."/>
            <person name="Elkins J.G."/>
            <person name="Giannone R.J."/>
            <person name="Griffen A.L."/>
            <person name="Guss A.M."/>
            <person name="Hettich R.L."/>
            <person name="Joshi S.S."/>
            <person name="Mokrzan E.M."/>
            <person name="Martin R.K."/>
            <person name="Zhulin I.B."/>
            <person name="Leys E.J."/>
            <person name="Podar M."/>
        </authorList>
    </citation>
    <scope>NUCLEOTIDE SEQUENCE [LARGE SCALE GENOMIC DNA]</scope>
    <source>
        <strain evidence="11 12">ORNL</strain>
    </source>
</reference>
<evidence type="ECO:0000259" key="10">
    <source>
        <dbReference type="PROSITE" id="PS51643"/>
    </source>
</evidence>
<keyword evidence="6" id="KW-0347">Helicase</keyword>
<keyword evidence="4" id="KW-0547">Nucleotide-binding</keyword>
<feature type="domain" description="HD Cas3-type" evidence="10">
    <location>
        <begin position="19"/>
        <end position="191"/>
    </location>
</feature>
<keyword evidence="11" id="KW-0255">Endonuclease</keyword>
<dbReference type="Gene3D" id="1.10.3210.30">
    <property type="match status" value="1"/>
</dbReference>
<keyword evidence="8" id="KW-0051">Antiviral defense</keyword>
<keyword evidence="12" id="KW-1185">Reference proteome</keyword>
<dbReference type="EMBL" id="CP021255">
    <property type="protein sequence ID" value="AVD71314.1"/>
    <property type="molecule type" value="Genomic_DNA"/>
</dbReference>
<dbReference type="KEGG" id="deo:CAY53_07395"/>
<dbReference type="CDD" id="cd17930">
    <property type="entry name" value="DEXHc_cas3"/>
    <property type="match status" value="1"/>
</dbReference>
<dbReference type="InterPro" id="IPR014001">
    <property type="entry name" value="Helicase_ATP-bd"/>
</dbReference>
<evidence type="ECO:0000256" key="7">
    <source>
        <dbReference type="ARBA" id="ARBA00022840"/>
    </source>
</evidence>
<dbReference type="GO" id="GO:0005524">
    <property type="term" value="F:ATP binding"/>
    <property type="evidence" value="ECO:0007669"/>
    <property type="project" value="UniProtKB-KW"/>
</dbReference>
<evidence type="ECO:0000256" key="4">
    <source>
        <dbReference type="ARBA" id="ARBA00022741"/>
    </source>
</evidence>
<dbReference type="GO" id="GO:0046872">
    <property type="term" value="F:metal ion binding"/>
    <property type="evidence" value="ECO:0007669"/>
    <property type="project" value="UniProtKB-KW"/>
</dbReference>
<dbReference type="AlphaFoldDB" id="A0A2L1GNW6"/>
<dbReference type="SUPFAM" id="SSF52540">
    <property type="entry name" value="P-loop containing nucleoside triphosphate hydrolases"/>
    <property type="match status" value="1"/>
</dbReference>
<keyword evidence="11" id="KW-0540">Nuclease</keyword>
<keyword evidence="7" id="KW-0067">ATP-binding</keyword>
<dbReference type="GO" id="GO:0003677">
    <property type="term" value="F:DNA binding"/>
    <property type="evidence" value="ECO:0007669"/>
    <property type="project" value="TreeGrafter"/>
</dbReference>
<keyword evidence="3" id="KW-0479">Metal-binding</keyword>
<dbReference type="InterPro" id="IPR027417">
    <property type="entry name" value="P-loop_NTPase"/>
</dbReference>
<dbReference type="NCBIfam" id="TIGR01596">
    <property type="entry name" value="cas3_HD"/>
    <property type="match status" value="1"/>
</dbReference>
<dbReference type="Gene3D" id="3.40.50.300">
    <property type="entry name" value="P-loop containing nucleotide triphosphate hydrolases"/>
    <property type="match status" value="2"/>
</dbReference>